<organism evidence="2 3">
    <name type="scientific">Coemansia biformis</name>
    <dbReference type="NCBI Taxonomy" id="1286918"/>
    <lineage>
        <taxon>Eukaryota</taxon>
        <taxon>Fungi</taxon>
        <taxon>Fungi incertae sedis</taxon>
        <taxon>Zoopagomycota</taxon>
        <taxon>Kickxellomycotina</taxon>
        <taxon>Kickxellomycetes</taxon>
        <taxon>Kickxellales</taxon>
        <taxon>Kickxellaceae</taxon>
        <taxon>Coemansia</taxon>
    </lineage>
</organism>
<keyword evidence="3" id="KW-1185">Reference proteome</keyword>
<gene>
    <name evidence="2" type="ORF">LPJ61_003413</name>
</gene>
<protein>
    <recommendedName>
        <fullName evidence="1">PH domain-containing protein</fullName>
    </recommendedName>
</protein>
<reference evidence="2" key="1">
    <citation type="submission" date="2022-07" db="EMBL/GenBank/DDBJ databases">
        <title>Phylogenomic reconstructions and comparative analyses of Kickxellomycotina fungi.</title>
        <authorList>
            <person name="Reynolds N.K."/>
            <person name="Stajich J.E."/>
            <person name="Barry K."/>
            <person name="Grigoriev I.V."/>
            <person name="Crous P."/>
            <person name="Smith M.E."/>
        </authorList>
    </citation>
    <scope>NUCLEOTIDE SEQUENCE</scope>
    <source>
        <strain evidence="2">BCRC 34381</strain>
    </source>
</reference>
<dbReference type="PROSITE" id="PS50003">
    <property type="entry name" value="PH_DOMAIN"/>
    <property type="match status" value="1"/>
</dbReference>
<dbReference type="OrthoDB" id="39175at2759"/>
<dbReference type="EMBL" id="JANBOI010000574">
    <property type="protein sequence ID" value="KAJ1729659.1"/>
    <property type="molecule type" value="Genomic_DNA"/>
</dbReference>
<sequence>IQQMQNWLEAVMTALRTSQKYWMSVDYFVMCMCKLRNMMDYGSWRAEDPVSSDISAELANEAWPAAAELTTSPMFGKH</sequence>
<name>A0A9W7YCL4_9FUNG</name>
<accession>A0A9W7YCL4</accession>
<dbReference type="AlphaFoldDB" id="A0A9W7YCL4"/>
<proteinExistence type="predicted"/>
<feature type="domain" description="PH" evidence="1">
    <location>
        <begin position="1"/>
        <end position="16"/>
    </location>
</feature>
<dbReference type="Proteomes" id="UP001143981">
    <property type="component" value="Unassembled WGS sequence"/>
</dbReference>
<evidence type="ECO:0000313" key="2">
    <source>
        <dbReference type="EMBL" id="KAJ1729659.1"/>
    </source>
</evidence>
<feature type="non-terminal residue" evidence="2">
    <location>
        <position position="1"/>
    </location>
</feature>
<evidence type="ECO:0000313" key="3">
    <source>
        <dbReference type="Proteomes" id="UP001143981"/>
    </source>
</evidence>
<dbReference type="InterPro" id="IPR001849">
    <property type="entry name" value="PH_domain"/>
</dbReference>
<comment type="caution">
    <text evidence="2">The sequence shown here is derived from an EMBL/GenBank/DDBJ whole genome shotgun (WGS) entry which is preliminary data.</text>
</comment>
<evidence type="ECO:0000259" key="1">
    <source>
        <dbReference type="PROSITE" id="PS50003"/>
    </source>
</evidence>